<protein>
    <recommendedName>
        <fullName evidence="3">V-SNARE coiled-coil homology domain-containing protein</fullName>
    </recommendedName>
</protein>
<evidence type="ECO:0000313" key="5">
    <source>
        <dbReference type="Proteomes" id="UP000031512"/>
    </source>
</evidence>
<feature type="coiled-coil region" evidence="1">
    <location>
        <begin position="53"/>
        <end position="87"/>
    </location>
</feature>
<dbReference type="KEGG" id="beq:BEWA_053810"/>
<feature type="domain" description="V-SNARE coiled-coil homology" evidence="3">
    <location>
        <begin position="109"/>
        <end position="179"/>
    </location>
</feature>
<dbReference type="OrthoDB" id="361554at2759"/>
<dbReference type="eggNOG" id="ENOG502QXN6">
    <property type="taxonomic scope" value="Eukaryota"/>
</dbReference>
<comment type="caution">
    <text evidence="4">The sequence shown here is derived from an EMBL/GenBank/DDBJ whole genome shotgun (WGS) entry which is preliminary data.</text>
</comment>
<name>L1LDB3_THEEQ</name>
<evidence type="ECO:0000259" key="3">
    <source>
        <dbReference type="Pfam" id="PF00957"/>
    </source>
</evidence>
<accession>L1LDB3</accession>
<dbReference type="SUPFAM" id="SSF58038">
    <property type="entry name" value="SNARE fusion complex"/>
    <property type="match status" value="1"/>
</dbReference>
<dbReference type="Gene3D" id="1.20.5.110">
    <property type="match status" value="1"/>
</dbReference>
<sequence>MMSPKVDHSKHYQDWLVIDELAFTSPKIHKSRGPGLDSTADFGCDTNENASIMQRFREINKETADDLEKIRAKLQQIENNLQECNAERYLQADPNFDHLDRLLGEAVKEVVEMQKGANTAVLELTRSVERIDSLVNKTEDLREKSENFRRVAQNVDSGLSFKVKLLIAAIALIAIKILFSLWQ</sequence>
<keyword evidence="5" id="KW-1185">Reference proteome</keyword>
<dbReference type="GeneID" id="15802933"/>
<dbReference type="AlphaFoldDB" id="L1LDB3"/>
<organism evidence="4 5">
    <name type="scientific">Theileria equi strain WA</name>
    <dbReference type="NCBI Taxonomy" id="1537102"/>
    <lineage>
        <taxon>Eukaryota</taxon>
        <taxon>Sar</taxon>
        <taxon>Alveolata</taxon>
        <taxon>Apicomplexa</taxon>
        <taxon>Aconoidasida</taxon>
        <taxon>Piroplasmida</taxon>
        <taxon>Theileriidae</taxon>
        <taxon>Theileria</taxon>
    </lineage>
</organism>
<evidence type="ECO:0000313" key="4">
    <source>
        <dbReference type="EMBL" id="EKX73326.1"/>
    </source>
</evidence>
<evidence type="ECO:0000256" key="1">
    <source>
        <dbReference type="SAM" id="Coils"/>
    </source>
</evidence>
<dbReference type="RefSeq" id="XP_004832778.1">
    <property type="nucleotide sequence ID" value="XM_004832721.1"/>
</dbReference>
<proteinExistence type="predicted"/>
<dbReference type="VEuPathDB" id="PiroplasmaDB:BEWA_053810"/>
<gene>
    <name evidence="4" type="ORF">BEWA_053810</name>
</gene>
<keyword evidence="1" id="KW-0175">Coiled coil</keyword>
<evidence type="ECO:0000256" key="2">
    <source>
        <dbReference type="SAM" id="Phobius"/>
    </source>
</evidence>
<keyword evidence="2" id="KW-0472">Membrane</keyword>
<feature type="transmembrane region" description="Helical" evidence="2">
    <location>
        <begin position="163"/>
        <end position="182"/>
    </location>
</feature>
<dbReference type="InterPro" id="IPR042855">
    <property type="entry name" value="V_SNARE_CC"/>
</dbReference>
<keyword evidence="2" id="KW-1133">Transmembrane helix</keyword>
<reference evidence="4 5" key="1">
    <citation type="journal article" date="2012" name="BMC Genomics">
        <title>Comparative genomic analysis and phylogenetic position of Theileria equi.</title>
        <authorList>
            <person name="Kappmeyer L.S."/>
            <person name="Thiagarajan M."/>
            <person name="Herndon D.R."/>
            <person name="Ramsay J.D."/>
            <person name="Caler E."/>
            <person name="Djikeng A."/>
            <person name="Gillespie J.J."/>
            <person name="Lau A.O."/>
            <person name="Roalson E.H."/>
            <person name="Silva J.C."/>
            <person name="Silva M.G."/>
            <person name="Suarez C.E."/>
            <person name="Ueti M.W."/>
            <person name="Nene V.M."/>
            <person name="Mealey R.H."/>
            <person name="Knowles D.P."/>
            <person name="Brayton K.A."/>
        </authorList>
    </citation>
    <scope>NUCLEOTIDE SEQUENCE [LARGE SCALE GENOMIC DNA]</scope>
    <source>
        <strain evidence="4 5">WA</strain>
    </source>
</reference>
<keyword evidence="2" id="KW-0812">Transmembrane</keyword>
<dbReference type="Pfam" id="PF00957">
    <property type="entry name" value="Synaptobrevin"/>
    <property type="match status" value="1"/>
</dbReference>
<dbReference type="EMBL" id="ACOU01000003">
    <property type="protein sequence ID" value="EKX73326.1"/>
    <property type="molecule type" value="Genomic_DNA"/>
</dbReference>
<dbReference type="Proteomes" id="UP000031512">
    <property type="component" value="Unassembled WGS sequence"/>
</dbReference>